<reference evidence="1 2" key="1">
    <citation type="submission" date="2012-04" db="EMBL/GenBank/DDBJ databases">
        <title>The Genome Sequence of Afipia clevelandensis ATCC 49720.</title>
        <authorList>
            <consortium name="The Broad Institute Genome Sequencing Platform"/>
            <person name="Earl A."/>
            <person name="Ward D."/>
            <person name="Feldgarden M."/>
            <person name="Gevers D."/>
            <person name="Huys G."/>
            <person name="Walker B."/>
            <person name="Young S.K."/>
            <person name="Zeng Q."/>
            <person name="Gargeya S."/>
            <person name="Fitzgerald M."/>
            <person name="Haas B."/>
            <person name="Abouelleil A."/>
            <person name="Alvarado L."/>
            <person name="Arachchi H.M."/>
            <person name="Berlin A."/>
            <person name="Chapman S.B."/>
            <person name="Goldberg J."/>
            <person name="Griggs A."/>
            <person name="Gujja S."/>
            <person name="Hansen M."/>
            <person name="Howarth C."/>
            <person name="Imamovic A."/>
            <person name="Larimer J."/>
            <person name="McCowen C."/>
            <person name="Montmayeur A."/>
            <person name="Murphy C."/>
            <person name="Neiman D."/>
            <person name="Pearson M."/>
            <person name="Priest M."/>
            <person name="Roberts A."/>
            <person name="Saif S."/>
            <person name="Shea T."/>
            <person name="Sisk P."/>
            <person name="Sykes S."/>
            <person name="Wortman J."/>
            <person name="Nusbaum C."/>
            <person name="Birren B."/>
        </authorList>
    </citation>
    <scope>NUCLEOTIDE SEQUENCE [LARGE SCALE GENOMIC DNA]</scope>
    <source>
        <strain evidence="1 2">ATCC 49720</strain>
    </source>
</reference>
<proteinExistence type="predicted"/>
<gene>
    <name evidence="1" type="ORF">HMPREF9696_02648</name>
</gene>
<dbReference type="InterPro" id="IPR045384">
    <property type="entry name" value="DUF6527"/>
</dbReference>
<organism evidence="1 2">
    <name type="scientific">Afipia clevelandensis ATCC 49720</name>
    <dbReference type="NCBI Taxonomy" id="883079"/>
    <lineage>
        <taxon>Bacteria</taxon>
        <taxon>Pseudomonadati</taxon>
        <taxon>Pseudomonadota</taxon>
        <taxon>Alphaproteobacteria</taxon>
        <taxon>Hyphomicrobiales</taxon>
        <taxon>Nitrobacteraceae</taxon>
        <taxon>Afipia</taxon>
    </lineage>
</organism>
<sequence>MKLSNLTLQHVEYMPKQLEPGILYVSEKFSTAAHLCACGCGEKIRTPLGPTEWSVKETAGGPSVWPSVGNWQKACQSHYVIQNGRIVWYDQWSAAQIAAGRRGEQERRRAHYDAMYAQKGLWQRLWQWIKSLFGS</sequence>
<dbReference type="AlphaFoldDB" id="K8P1Q5"/>
<evidence type="ECO:0000313" key="2">
    <source>
        <dbReference type="Proteomes" id="UP000001095"/>
    </source>
</evidence>
<dbReference type="Proteomes" id="UP000001095">
    <property type="component" value="Unassembled WGS sequence"/>
</dbReference>
<evidence type="ECO:0000313" key="1">
    <source>
        <dbReference type="EMBL" id="EKS35376.1"/>
    </source>
</evidence>
<dbReference type="OrthoDB" id="3788717at2"/>
<dbReference type="EMBL" id="AGWY01000011">
    <property type="protein sequence ID" value="EKS35376.1"/>
    <property type="molecule type" value="Genomic_DNA"/>
</dbReference>
<accession>K8P1Q5</accession>
<dbReference type="Pfam" id="PF20137">
    <property type="entry name" value="BubE"/>
    <property type="match status" value="1"/>
</dbReference>
<dbReference type="HOGENOM" id="CLU_136720_1_0_5"/>
<keyword evidence="2" id="KW-1185">Reference proteome</keyword>
<name>K8P1Q5_9BRAD</name>
<protein>
    <submittedName>
        <fullName evidence="1">Uncharacterized protein</fullName>
    </submittedName>
</protein>
<comment type="caution">
    <text evidence="1">The sequence shown here is derived from an EMBL/GenBank/DDBJ whole genome shotgun (WGS) entry which is preliminary data.</text>
</comment>
<dbReference type="PATRIC" id="fig|883079.3.peg.2703"/>